<evidence type="ECO:0000313" key="3">
    <source>
        <dbReference type="Proteomes" id="UP000000442"/>
    </source>
</evidence>
<proteinExistence type="predicted"/>
<dbReference type="EMBL" id="CP001087">
    <property type="protein sequence ID" value="ACN16095.1"/>
    <property type="molecule type" value="Genomic_DNA"/>
</dbReference>
<dbReference type="HOGENOM" id="CLU_1159609_0_0_7"/>
<dbReference type="KEGG" id="dat:HRM2_30120"/>
<accession>C0QK69</accession>
<evidence type="ECO:0008006" key="4">
    <source>
        <dbReference type="Google" id="ProtNLM"/>
    </source>
</evidence>
<sequence>MISRVWMINLALLFLIVFALVKTFGVWTQPAWTTLEKSVQGRGEQDLKNNYKITMPPKSSYGVVAENNLFAPDRKVFEPVPALSVAPEVVKEPEVEPDPEIKKVVVAGVNIVLYGVILMADYRSALLSNPDLEHQGDKKQIWVKPGDVVGTLTVDDILKDRVILNDNSKKIAVLLYDSDKVRQRTVSKKINRPKVVATDSADAKPAQDKVDSPGESQNGEEIKYKVFDTPFGKIKKRIN</sequence>
<dbReference type="STRING" id="177437.HRM2_30120"/>
<evidence type="ECO:0000313" key="2">
    <source>
        <dbReference type="EMBL" id="ACN16095.1"/>
    </source>
</evidence>
<reference evidence="2 3" key="1">
    <citation type="journal article" date="2009" name="Environ. Microbiol.">
        <title>Genome sequence of Desulfobacterium autotrophicum HRM2, a marine sulfate reducer oxidizing organic carbon completely to carbon dioxide.</title>
        <authorList>
            <person name="Strittmatter A.W."/>
            <person name="Liesegang H."/>
            <person name="Rabus R."/>
            <person name="Decker I."/>
            <person name="Amann J."/>
            <person name="Andres S."/>
            <person name="Henne A."/>
            <person name="Fricke W.F."/>
            <person name="Martinez-Arias R."/>
            <person name="Bartels D."/>
            <person name="Goesmann A."/>
            <person name="Krause L."/>
            <person name="Puehler A."/>
            <person name="Klenk H.P."/>
            <person name="Richter M."/>
            <person name="Schuler M."/>
            <person name="Gloeckner F.O."/>
            <person name="Meyerdierks A."/>
            <person name="Gottschalk G."/>
            <person name="Amann R."/>
        </authorList>
    </citation>
    <scope>NUCLEOTIDE SEQUENCE [LARGE SCALE GENOMIC DNA]</scope>
    <source>
        <strain evidence="3">ATCC 43914 / DSM 3382 / HRM2</strain>
    </source>
</reference>
<keyword evidence="3" id="KW-1185">Reference proteome</keyword>
<dbReference type="RefSeq" id="WP_015904857.1">
    <property type="nucleotide sequence ID" value="NC_012108.1"/>
</dbReference>
<dbReference type="AlphaFoldDB" id="C0QK69"/>
<protein>
    <recommendedName>
        <fullName evidence="4">Type II secretion system protein GspC N-terminal domain-containing protein</fullName>
    </recommendedName>
</protein>
<dbReference type="OrthoDB" id="9896615at2"/>
<name>C0QK69_DESAH</name>
<gene>
    <name evidence="2" type="ordered locus">HRM2_30120</name>
</gene>
<feature type="compositionally biased region" description="Basic and acidic residues" evidence="1">
    <location>
        <begin position="201"/>
        <end position="212"/>
    </location>
</feature>
<dbReference type="Proteomes" id="UP000000442">
    <property type="component" value="Chromosome"/>
</dbReference>
<feature type="region of interest" description="Disordered" evidence="1">
    <location>
        <begin position="192"/>
        <end position="222"/>
    </location>
</feature>
<organism evidence="2 3">
    <name type="scientific">Desulforapulum autotrophicum (strain ATCC 43914 / DSM 3382 / VKM B-1955 / HRM2)</name>
    <name type="common">Desulfobacterium autotrophicum</name>
    <dbReference type="NCBI Taxonomy" id="177437"/>
    <lineage>
        <taxon>Bacteria</taxon>
        <taxon>Pseudomonadati</taxon>
        <taxon>Thermodesulfobacteriota</taxon>
        <taxon>Desulfobacteria</taxon>
        <taxon>Desulfobacterales</taxon>
        <taxon>Desulfobacteraceae</taxon>
        <taxon>Desulforapulum</taxon>
    </lineage>
</organism>
<dbReference type="eggNOG" id="ENOG502ZD1D">
    <property type="taxonomic scope" value="Bacteria"/>
</dbReference>
<evidence type="ECO:0000256" key="1">
    <source>
        <dbReference type="SAM" id="MobiDB-lite"/>
    </source>
</evidence>